<dbReference type="EMBL" id="JACZOI010000717">
    <property type="protein sequence ID" value="MBE0981294.1"/>
    <property type="molecule type" value="Genomic_DNA"/>
</dbReference>
<evidence type="ECO:0000313" key="1">
    <source>
        <dbReference type="EMBL" id="MBE0981294.1"/>
    </source>
</evidence>
<dbReference type="Proteomes" id="UP000640866">
    <property type="component" value="Unassembled WGS sequence"/>
</dbReference>
<evidence type="ECO:0000313" key="2">
    <source>
        <dbReference type="Proteomes" id="UP000640866"/>
    </source>
</evidence>
<gene>
    <name evidence="1" type="ORF">IH772_29825</name>
</gene>
<sequence>GLFLGPILLAVAYNQLSDWIASTPRTPPAEGRGPDA</sequence>
<feature type="non-terminal residue" evidence="1">
    <location>
        <position position="1"/>
    </location>
</feature>
<name>A0AAP1RCT3_ECOLX</name>
<organism evidence="1 2">
    <name type="scientific">Escherichia coli</name>
    <dbReference type="NCBI Taxonomy" id="562"/>
    <lineage>
        <taxon>Bacteria</taxon>
        <taxon>Pseudomonadati</taxon>
        <taxon>Pseudomonadota</taxon>
        <taxon>Gammaproteobacteria</taxon>
        <taxon>Enterobacterales</taxon>
        <taxon>Enterobacteriaceae</taxon>
        <taxon>Escherichia</taxon>
    </lineage>
</organism>
<accession>A0AAP1RCT3</accession>
<dbReference type="AlphaFoldDB" id="A0AAP1RCT3"/>
<protein>
    <submittedName>
        <fullName evidence="1">AI-2E family transporter</fullName>
    </submittedName>
</protein>
<comment type="caution">
    <text evidence="1">The sequence shown here is derived from an EMBL/GenBank/DDBJ whole genome shotgun (WGS) entry which is preliminary data.</text>
</comment>
<proteinExistence type="predicted"/>
<reference evidence="1" key="1">
    <citation type="submission" date="2020-09" db="EMBL/GenBank/DDBJ databases">
        <title>Emerging polyconal dissemination of OXA-244-producing E. coli in France.</title>
        <authorList>
            <person name="Emeraud C."/>
            <person name="Girlich D."/>
            <person name="Bonnin R.A."/>
            <person name="Jousset A.B."/>
            <person name="Naas T."/>
            <person name="Dortet L."/>
        </authorList>
    </citation>
    <scope>NUCLEOTIDE SEQUENCE</scope>
    <source>
        <strain evidence="1">225E3</strain>
    </source>
</reference>